<evidence type="ECO:0000259" key="10">
    <source>
        <dbReference type="Pfam" id="PF00593"/>
    </source>
</evidence>
<evidence type="ECO:0000256" key="8">
    <source>
        <dbReference type="PROSITE-ProRule" id="PRU01360"/>
    </source>
</evidence>
<dbReference type="InterPro" id="IPR000531">
    <property type="entry name" value="Beta-barrel_TonB"/>
</dbReference>
<dbReference type="InterPro" id="IPR008969">
    <property type="entry name" value="CarboxyPept-like_regulatory"/>
</dbReference>
<dbReference type="PROSITE" id="PS52016">
    <property type="entry name" value="TONB_DEPENDENT_REC_3"/>
    <property type="match status" value="1"/>
</dbReference>
<dbReference type="InterPro" id="IPR018247">
    <property type="entry name" value="EF_Hand_1_Ca_BS"/>
</dbReference>
<sequence length="970" mass="106991">MSVFAQQINITGTVKDAKGEPIIGANVAVKGTTNGTITDLDGVFHLKVPQNSIITFSFIGYKAIEMKAAANMSVVLEEEAVMLAGTVVIGYGTVKKNDLTGSVTAIKPDKLNRGLTTNAQDMMIGKIAGVNVTSNGGTPGGGATIRIRGGSSLSASNDPLIVIDGMALDNEGIKGVSNQLSTINPNDIESFTVLKDASATAIYGSRASNGVIIITTKKGSAGARPAVSYDGNVSMGIKRNMIDALNAAEYTNLIKERYGEGSDAVKALGTADTDWQNEIYRTAISTDHNLTISGGFKNLPYRATFGYTNQNGILKTSNFERYTASFNLSPSFFNDHLKMNLNAKGMIVKNRFADTGAVGAAVRFDPTKPVFGTPYPYTNADPDYFGGYFQWTGKDGVWNNLATTNPVALLNLKHDTSNARDFIGNAEFDYKFFNIPDLRAHLNLGMDISKGHQDLYQPVVFAADAHHGREGRESQFKYNKSLNFYLQYAKDLDIHHFDVMGGYEWQHFFRSGHSNYAGVTENYNPESKRYKTESFLVSFFGRANYSLLDRYLVTFTLRDDGTSRFGKNNRWGLFPSAALGWKINEEPFLKDVKTITNLKLRLGWGITGQQDIQQGDYSYIPQYIMNIDGAYYPLGGNSGITSRPAGVNEDLKWEKTTTYNAGFDFGLFNDRITGSIDGYYRQTKDLLNMIDIPAGTNFVNRLYSNIGTLENKGVEFSITGRIIEQKDLRWEMNYNVTWNKNKITKLTTGDSSDDAVFTGSTISYGTGAYVLANAVGHPANSFYVYQQVYDKNGKPIENTFVDRNGDGTVNANDLYIYKKAAPDVTMGLSSKLIWKRWDFNFTLRANFNNYVYNDVDSNLSPLGTSAIYATSGFLENRPKSALVTNFAGKGTWFLSDYYVQNATFLRCDNITLGYAFNKLFGVLNGRAYATVQNPFVITNYKGLDPELNGGIDRNLYPRPVTSLVGLSLNF</sequence>
<dbReference type="InterPro" id="IPR037066">
    <property type="entry name" value="Plug_dom_sf"/>
</dbReference>
<dbReference type="InterPro" id="IPR036942">
    <property type="entry name" value="Beta-barrel_TonB_sf"/>
</dbReference>
<dbReference type="Gene3D" id="2.60.40.1120">
    <property type="entry name" value="Carboxypeptidase-like, regulatory domain"/>
    <property type="match status" value="1"/>
</dbReference>
<evidence type="ECO:0000256" key="3">
    <source>
        <dbReference type="ARBA" id="ARBA00022452"/>
    </source>
</evidence>
<keyword evidence="13" id="KW-1185">Reference proteome</keyword>
<proteinExistence type="inferred from homology"/>
<evidence type="ECO:0000256" key="1">
    <source>
        <dbReference type="ARBA" id="ARBA00004571"/>
    </source>
</evidence>
<evidence type="ECO:0000256" key="6">
    <source>
        <dbReference type="ARBA" id="ARBA00023136"/>
    </source>
</evidence>
<gene>
    <name evidence="12" type="primary">susC</name>
    <name evidence="12" type="ORF">BSYN_04550</name>
</gene>
<dbReference type="InterPro" id="IPR023996">
    <property type="entry name" value="TonB-dep_OMP_SusC/RagA"/>
</dbReference>
<dbReference type="SUPFAM" id="SSF49464">
    <property type="entry name" value="Carboxypeptidase regulatory domain-like"/>
    <property type="match status" value="1"/>
</dbReference>
<reference evidence="12 13" key="1">
    <citation type="submission" date="2023-04" db="EMBL/GenBank/DDBJ databases">
        <title>Draft genome sequence of acteroides sedimenti strain YN3PY1.</title>
        <authorList>
            <person name="Yoshida N."/>
        </authorList>
    </citation>
    <scope>NUCLEOTIDE SEQUENCE [LARGE SCALE GENOMIC DNA]</scope>
    <source>
        <strain evidence="12 13">YN3PY1</strain>
    </source>
</reference>
<dbReference type="Pfam" id="PF13715">
    <property type="entry name" value="CarbopepD_reg_2"/>
    <property type="match status" value="1"/>
</dbReference>
<organism evidence="12 13">
    <name type="scientific">Bacteroides sedimenti</name>
    <dbReference type="NCBI Taxonomy" id="2136147"/>
    <lineage>
        <taxon>Bacteria</taxon>
        <taxon>Pseudomonadati</taxon>
        <taxon>Bacteroidota</taxon>
        <taxon>Bacteroidia</taxon>
        <taxon>Bacteroidales</taxon>
        <taxon>Bacteroidaceae</taxon>
        <taxon>Bacteroides</taxon>
    </lineage>
</organism>
<dbReference type="EMBL" id="AP028055">
    <property type="protein sequence ID" value="BEG98190.1"/>
    <property type="molecule type" value="Genomic_DNA"/>
</dbReference>
<comment type="similarity">
    <text evidence="8 9">Belongs to the TonB-dependent receptor family.</text>
</comment>
<keyword evidence="7 8" id="KW-0998">Cell outer membrane</keyword>
<feature type="domain" description="TonB-dependent receptor-like beta-barrel" evidence="10">
    <location>
        <begin position="376"/>
        <end position="849"/>
    </location>
</feature>
<dbReference type="Gene3D" id="2.170.130.10">
    <property type="entry name" value="TonB-dependent receptor, plug domain"/>
    <property type="match status" value="1"/>
</dbReference>
<keyword evidence="3 8" id="KW-1134">Transmembrane beta strand</keyword>
<dbReference type="NCBIfam" id="TIGR04056">
    <property type="entry name" value="OMP_RagA_SusC"/>
    <property type="match status" value="1"/>
</dbReference>
<name>A0ABM8IAV4_9BACE</name>
<keyword evidence="12" id="KW-0675">Receptor</keyword>
<keyword evidence="6 8" id="KW-0472">Membrane</keyword>
<dbReference type="Gene3D" id="2.40.170.20">
    <property type="entry name" value="TonB-dependent receptor, beta-barrel domain"/>
    <property type="match status" value="1"/>
</dbReference>
<keyword evidence="5 9" id="KW-0798">TonB box</keyword>
<dbReference type="InterPro" id="IPR023997">
    <property type="entry name" value="TonB-dep_OMP_SusC/RagA_CS"/>
</dbReference>
<evidence type="ECO:0000256" key="2">
    <source>
        <dbReference type="ARBA" id="ARBA00022448"/>
    </source>
</evidence>
<dbReference type="Pfam" id="PF00593">
    <property type="entry name" value="TonB_dep_Rec_b-barrel"/>
    <property type="match status" value="1"/>
</dbReference>
<evidence type="ECO:0000313" key="12">
    <source>
        <dbReference type="EMBL" id="BEG98190.1"/>
    </source>
</evidence>
<evidence type="ECO:0000313" key="13">
    <source>
        <dbReference type="Proteomes" id="UP001496674"/>
    </source>
</evidence>
<dbReference type="Proteomes" id="UP001496674">
    <property type="component" value="Chromosome"/>
</dbReference>
<dbReference type="Pfam" id="PF07715">
    <property type="entry name" value="Plug"/>
    <property type="match status" value="1"/>
</dbReference>
<keyword evidence="2 8" id="KW-0813">Transport</keyword>
<dbReference type="InterPro" id="IPR012910">
    <property type="entry name" value="Plug_dom"/>
</dbReference>
<evidence type="ECO:0000256" key="9">
    <source>
        <dbReference type="RuleBase" id="RU003357"/>
    </source>
</evidence>
<evidence type="ECO:0000256" key="5">
    <source>
        <dbReference type="ARBA" id="ARBA00023077"/>
    </source>
</evidence>
<keyword evidence="4 8" id="KW-0812">Transmembrane</keyword>
<evidence type="ECO:0000256" key="4">
    <source>
        <dbReference type="ARBA" id="ARBA00022692"/>
    </source>
</evidence>
<evidence type="ECO:0000256" key="7">
    <source>
        <dbReference type="ARBA" id="ARBA00023237"/>
    </source>
</evidence>
<evidence type="ECO:0000259" key="11">
    <source>
        <dbReference type="Pfam" id="PF07715"/>
    </source>
</evidence>
<comment type="subcellular location">
    <subcellularLocation>
        <location evidence="1 8">Cell outer membrane</location>
        <topology evidence="1 8">Multi-pass membrane protein</topology>
    </subcellularLocation>
</comment>
<dbReference type="PROSITE" id="PS00018">
    <property type="entry name" value="EF_HAND_1"/>
    <property type="match status" value="1"/>
</dbReference>
<feature type="domain" description="TonB-dependent receptor plug" evidence="11">
    <location>
        <begin position="96"/>
        <end position="211"/>
    </location>
</feature>
<dbReference type="NCBIfam" id="TIGR04057">
    <property type="entry name" value="SusC_RagA_signa"/>
    <property type="match status" value="1"/>
</dbReference>
<dbReference type="SUPFAM" id="SSF56935">
    <property type="entry name" value="Porins"/>
    <property type="match status" value="1"/>
</dbReference>
<accession>A0ABM8IAV4</accession>
<protein>
    <submittedName>
        <fullName evidence="12">TonB-dependent receptor SusC</fullName>
    </submittedName>
</protein>
<dbReference type="InterPro" id="IPR039426">
    <property type="entry name" value="TonB-dep_rcpt-like"/>
</dbReference>